<keyword evidence="5 8" id="KW-0472">Membrane</keyword>
<keyword evidence="6" id="KW-0325">Glycoprotein</keyword>
<dbReference type="GO" id="GO:0016020">
    <property type="term" value="C:membrane"/>
    <property type="evidence" value="ECO:0007669"/>
    <property type="project" value="UniProtKB-SubCell"/>
</dbReference>
<keyword evidence="4 8" id="KW-1133">Transmembrane helix</keyword>
<evidence type="ECO:0000313" key="10">
    <source>
        <dbReference type="EMBL" id="OHV28240.1"/>
    </source>
</evidence>
<keyword evidence="11" id="KW-1185">Reference proteome</keyword>
<evidence type="ECO:0000256" key="1">
    <source>
        <dbReference type="ARBA" id="ARBA00004141"/>
    </source>
</evidence>
<evidence type="ECO:0000256" key="2">
    <source>
        <dbReference type="ARBA" id="ARBA00022692"/>
    </source>
</evidence>
<dbReference type="Proteomes" id="UP000179769">
    <property type="component" value="Unassembled WGS sequence"/>
</dbReference>
<dbReference type="InterPro" id="IPR007829">
    <property type="entry name" value="TM2"/>
</dbReference>
<reference evidence="11" key="1">
    <citation type="submission" date="2016-07" db="EMBL/GenBank/DDBJ databases">
        <title>Frankia sp. NRRL B-16219 Genome sequencing.</title>
        <authorList>
            <person name="Ghodhbane-Gtari F."/>
            <person name="Swanson E."/>
            <person name="Gueddou A."/>
            <person name="Louati M."/>
            <person name="Nouioui I."/>
            <person name="Hezbri K."/>
            <person name="Abebe-Akele F."/>
            <person name="Simpson S."/>
            <person name="Morris K."/>
            <person name="Thomas K."/>
            <person name="Gtari M."/>
            <person name="Tisa L.S."/>
        </authorList>
    </citation>
    <scope>NUCLEOTIDE SEQUENCE [LARGE SCALE GENOMIC DNA]</scope>
    <source>
        <strain evidence="11">NRRL B-16219</strain>
    </source>
</reference>
<dbReference type="InterPro" id="IPR050932">
    <property type="entry name" value="TM2D1-3-like"/>
</dbReference>
<evidence type="ECO:0000256" key="3">
    <source>
        <dbReference type="ARBA" id="ARBA00022729"/>
    </source>
</evidence>
<evidence type="ECO:0000313" key="11">
    <source>
        <dbReference type="Proteomes" id="UP000179769"/>
    </source>
</evidence>
<comment type="subcellular location">
    <subcellularLocation>
        <location evidence="1">Membrane</location>
        <topology evidence="1">Multi-pass membrane protein</topology>
    </subcellularLocation>
</comment>
<sequence>MTTPGQPPSYGEGYPGQGQPGPDLSKNAGYGPPPGGYPPGQPDPGYGPPTGGFPSGQPEPGYGPPPGYPPPPGYAPGYGPPPGYPGGYGPGGFDQSAPFGRHPITGEPYSDKQKIVAGLLQIFAGCFGVGRFYLGSTGIAVAQLLTCGGLGVWALVDGVMILTGNVRDQYGRPLRD</sequence>
<evidence type="ECO:0000256" key="4">
    <source>
        <dbReference type="ARBA" id="ARBA00022989"/>
    </source>
</evidence>
<dbReference type="RefSeq" id="WP_071063590.1">
    <property type="nucleotide sequence ID" value="NZ_JBFLUH010000012.1"/>
</dbReference>
<feature type="transmembrane region" description="Helical" evidence="8">
    <location>
        <begin position="115"/>
        <end position="134"/>
    </location>
</feature>
<dbReference type="PANTHER" id="PTHR21016">
    <property type="entry name" value="BETA-AMYLOID BINDING PROTEIN-RELATED"/>
    <property type="match status" value="1"/>
</dbReference>
<accession>A0A1S1Q2Q0</accession>
<organism evidence="10 11">
    <name type="scientific">Parafrankia soli</name>
    <dbReference type="NCBI Taxonomy" id="2599596"/>
    <lineage>
        <taxon>Bacteria</taxon>
        <taxon>Bacillati</taxon>
        <taxon>Actinomycetota</taxon>
        <taxon>Actinomycetes</taxon>
        <taxon>Frankiales</taxon>
        <taxon>Frankiaceae</taxon>
        <taxon>Parafrankia</taxon>
    </lineage>
</organism>
<keyword evidence="2 8" id="KW-0812">Transmembrane</keyword>
<dbReference type="AlphaFoldDB" id="A0A1S1Q2Q0"/>
<evidence type="ECO:0000256" key="6">
    <source>
        <dbReference type="ARBA" id="ARBA00023180"/>
    </source>
</evidence>
<dbReference type="EMBL" id="MAXA01000213">
    <property type="protein sequence ID" value="OHV28240.1"/>
    <property type="molecule type" value="Genomic_DNA"/>
</dbReference>
<evidence type="ECO:0000259" key="9">
    <source>
        <dbReference type="Pfam" id="PF05154"/>
    </source>
</evidence>
<name>A0A1S1Q2Q0_9ACTN</name>
<protein>
    <recommendedName>
        <fullName evidence="9">TM2 domain-containing protein</fullName>
    </recommendedName>
</protein>
<feature type="region of interest" description="Disordered" evidence="7">
    <location>
        <begin position="1"/>
        <end position="106"/>
    </location>
</feature>
<evidence type="ECO:0000256" key="7">
    <source>
        <dbReference type="SAM" id="MobiDB-lite"/>
    </source>
</evidence>
<dbReference type="PANTHER" id="PTHR21016:SF4">
    <property type="entry name" value="TM2 DOMAIN-CONTAINING PROTEIN 2"/>
    <property type="match status" value="1"/>
</dbReference>
<evidence type="ECO:0000256" key="5">
    <source>
        <dbReference type="ARBA" id="ARBA00023136"/>
    </source>
</evidence>
<feature type="transmembrane region" description="Helical" evidence="8">
    <location>
        <begin position="140"/>
        <end position="162"/>
    </location>
</feature>
<dbReference type="Pfam" id="PF05154">
    <property type="entry name" value="TM2"/>
    <property type="match status" value="1"/>
</dbReference>
<feature type="compositionally biased region" description="Pro residues" evidence="7">
    <location>
        <begin position="31"/>
        <end position="47"/>
    </location>
</feature>
<evidence type="ECO:0000256" key="8">
    <source>
        <dbReference type="SAM" id="Phobius"/>
    </source>
</evidence>
<feature type="compositionally biased region" description="Pro residues" evidence="7">
    <location>
        <begin position="61"/>
        <end position="84"/>
    </location>
</feature>
<comment type="caution">
    <text evidence="10">The sequence shown here is derived from an EMBL/GenBank/DDBJ whole genome shotgun (WGS) entry which is preliminary data.</text>
</comment>
<proteinExistence type="predicted"/>
<feature type="domain" description="TM2" evidence="9">
    <location>
        <begin position="111"/>
        <end position="159"/>
    </location>
</feature>
<keyword evidence="3" id="KW-0732">Signal</keyword>
<dbReference type="OrthoDB" id="2004788at2"/>
<gene>
    <name evidence="10" type="ORF">BBK14_03515</name>
</gene>